<reference evidence="1 2" key="1">
    <citation type="submission" date="2015-10" db="EMBL/GenBank/DDBJ databases">
        <title>Genome sequencing of Penicillium freii.</title>
        <authorList>
            <person name="Nguyen H.D."/>
            <person name="Visagie C.M."/>
            <person name="Seifert K.A."/>
        </authorList>
    </citation>
    <scope>NUCLEOTIDE SEQUENCE [LARGE SCALE GENOMIC DNA]</scope>
    <source>
        <strain evidence="1 2">DAOM 242723</strain>
    </source>
</reference>
<gene>
    <name evidence="1" type="ORF">ACN42_g10286</name>
</gene>
<protein>
    <submittedName>
        <fullName evidence="1">Uncharacterized protein</fullName>
    </submittedName>
</protein>
<dbReference type="Proteomes" id="UP000055045">
    <property type="component" value="Unassembled WGS sequence"/>
</dbReference>
<dbReference type="AlphaFoldDB" id="A0A117NL06"/>
<name>A0A117NL06_PENFR</name>
<accession>A0A117NL06</accession>
<keyword evidence="2" id="KW-1185">Reference proteome</keyword>
<sequence length="185" mass="20106">MVTVEVRIAGACWHHQSGTSGANPIHRALSTRSIATRSSCRATQAEATMTMAMPSMGRHMVNLMVTPTTRTNMPRVITTTKDTVMVITTKGMAIQARKIWVMEGLTAGTVMATTERMVAMAPTPMRMAATGTLTEDITRPDTKISTTAAPPEPEAIRTTTRDTDNHEAVVAMILRRIPRRSAISQ</sequence>
<evidence type="ECO:0000313" key="2">
    <source>
        <dbReference type="Proteomes" id="UP000055045"/>
    </source>
</evidence>
<dbReference type="EMBL" id="LLXE01000420">
    <property type="protein sequence ID" value="KUM56915.1"/>
    <property type="molecule type" value="Genomic_DNA"/>
</dbReference>
<proteinExistence type="predicted"/>
<comment type="caution">
    <text evidence="1">The sequence shown here is derived from an EMBL/GenBank/DDBJ whole genome shotgun (WGS) entry which is preliminary data.</text>
</comment>
<evidence type="ECO:0000313" key="1">
    <source>
        <dbReference type="EMBL" id="KUM56915.1"/>
    </source>
</evidence>
<organism evidence="1 2">
    <name type="scientific">Penicillium freii</name>
    <dbReference type="NCBI Taxonomy" id="48697"/>
    <lineage>
        <taxon>Eukaryota</taxon>
        <taxon>Fungi</taxon>
        <taxon>Dikarya</taxon>
        <taxon>Ascomycota</taxon>
        <taxon>Pezizomycotina</taxon>
        <taxon>Eurotiomycetes</taxon>
        <taxon>Eurotiomycetidae</taxon>
        <taxon>Eurotiales</taxon>
        <taxon>Aspergillaceae</taxon>
        <taxon>Penicillium</taxon>
    </lineage>
</organism>